<evidence type="ECO:0008006" key="3">
    <source>
        <dbReference type="Google" id="ProtNLM"/>
    </source>
</evidence>
<sequence>MSQSNLSEFSVEPQQRLDERLQARLVEAARYALLRRLSPALRHDLAGSLQPISMIAAILERRLQMPQPDLMLLAKNANVIGNLSREAVNACMSLMTWLAPQGQPIQAINAGVDEVVKLLGTDFSIRGFTLQNDTGQAQGHVLSSALRSVFVAALLALSDEAQAPALISLGVVQTAESGMTLTLTILATAGAAPPALEPNYRNIDWDDVQALAIAERVTLSRDKHNVSLFFGA</sequence>
<organism evidence="1 2">
    <name type="scientific">Polaromonas vacuolata</name>
    <dbReference type="NCBI Taxonomy" id="37448"/>
    <lineage>
        <taxon>Bacteria</taxon>
        <taxon>Pseudomonadati</taxon>
        <taxon>Pseudomonadota</taxon>
        <taxon>Betaproteobacteria</taxon>
        <taxon>Burkholderiales</taxon>
        <taxon>Comamonadaceae</taxon>
        <taxon>Polaromonas</taxon>
    </lineage>
</organism>
<keyword evidence="2" id="KW-1185">Reference proteome</keyword>
<dbReference type="EMBL" id="CP051461">
    <property type="protein sequence ID" value="QJC56016.1"/>
    <property type="molecule type" value="Genomic_DNA"/>
</dbReference>
<protein>
    <recommendedName>
        <fullName evidence="3">Histidine kinase</fullName>
    </recommendedName>
</protein>
<proteinExistence type="predicted"/>
<evidence type="ECO:0000313" key="1">
    <source>
        <dbReference type="EMBL" id="QJC56016.1"/>
    </source>
</evidence>
<dbReference type="AlphaFoldDB" id="A0A6H2H957"/>
<dbReference type="RefSeq" id="WP_168921793.1">
    <property type="nucleotide sequence ID" value="NZ_CP051461.1"/>
</dbReference>
<gene>
    <name evidence="1" type="ORF">HC248_01300</name>
</gene>
<name>A0A6H2H957_9BURK</name>
<dbReference type="KEGG" id="pvac:HC248_01300"/>
<evidence type="ECO:0000313" key="2">
    <source>
        <dbReference type="Proteomes" id="UP000502041"/>
    </source>
</evidence>
<accession>A0A6H2H957</accession>
<dbReference type="Proteomes" id="UP000502041">
    <property type="component" value="Chromosome"/>
</dbReference>
<reference evidence="1 2" key="1">
    <citation type="submission" date="2020-04" db="EMBL/GenBank/DDBJ databases">
        <title>Complete genome of a Psychrophilic, Marine, Gas Vacuolate Bacterium Polaromonas vacuolata KCTC 22033T.</title>
        <authorList>
            <person name="Hwang K."/>
            <person name="Kim K.M."/>
        </authorList>
    </citation>
    <scope>NUCLEOTIDE SEQUENCE [LARGE SCALE GENOMIC DNA]</scope>
    <source>
        <strain evidence="1 2">KCTC 22033</strain>
    </source>
</reference>